<comment type="caution">
    <text evidence="11">The sequence shown here is derived from an EMBL/GenBank/DDBJ whole genome shotgun (WGS) entry which is preliminary data.</text>
</comment>
<dbReference type="InterPro" id="IPR024079">
    <property type="entry name" value="MetalloPept_cat_dom_sf"/>
</dbReference>
<dbReference type="GO" id="GO:0008237">
    <property type="term" value="F:metallopeptidase activity"/>
    <property type="evidence" value="ECO:0007669"/>
    <property type="project" value="UniProtKB-KW"/>
</dbReference>
<dbReference type="SUPFAM" id="SSF55486">
    <property type="entry name" value="Metalloproteases ('zincins'), catalytic domain"/>
    <property type="match status" value="1"/>
</dbReference>
<dbReference type="Gene3D" id="3.40.390.10">
    <property type="entry name" value="Collagenase (Catalytic Domain)"/>
    <property type="match status" value="1"/>
</dbReference>
<keyword evidence="8" id="KW-1015">Disulfide bond</keyword>
<dbReference type="PANTHER" id="PTHR47466">
    <property type="match status" value="1"/>
</dbReference>
<proteinExistence type="inferred from homology"/>
<evidence type="ECO:0000256" key="7">
    <source>
        <dbReference type="ARBA" id="ARBA00023049"/>
    </source>
</evidence>
<dbReference type="InterPro" id="IPR008754">
    <property type="entry name" value="Peptidase_M43"/>
</dbReference>
<feature type="domain" description="Secretion system C-terminal sorting" evidence="10">
    <location>
        <begin position="909"/>
        <end position="984"/>
    </location>
</feature>
<evidence type="ECO:0000259" key="10">
    <source>
        <dbReference type="Pfam" id="PF18962"/>
    </source>
</evidence>
<keyword evidence="5" id="KW-0378">Hydrolase</keyword>
<name>A0A2T4DQF4_9BACT</name>
<reference evidence="11 12" key="1">
    <citation type="submission" date="2018-03" db="EMBL/GenBank/DDBJ databases">
        <title>Cross-interface Injection: A General Nanoliter Liquid Handling Method Applied to Single Cells Genome Amplification Automated Nanoliter Liquid Handling Applied to Single Cell Multiple Displacement Amplification.</title>
        <authorList>
            <person name="Yun J."/>
            <person name="Xu P."/>
            <person name="Xu J."/>
            <person name="Dai X."/>
            <person name="Wang Y."/>
            <person name="Zheng X."/>
            <person name="Cao C."/>
            <person name="Yi Q."/>
            <person name="Zhu Y."/>
            <person name="Wang L."/>
            <person name="Dong Z."/>
            <person name="Huang Y."/>
            <person name="Huang L."/>
            <person name="Du W."/>
        </authorList>
    </citation>
    <scope>NUCLEOTIDE SEQUENCE [LARGE SCALE GENOMIC DNA]</scope>
    <source>
        <strain evidence="11 12">Z-D1-2</strain>
    </source>
</reference>
<evidence type="ECO:0000259" key="9">
    <source>
        <dbReference type="Pfam" id="PF05572"/>
    </source>
</evidence>
<dbReference type="GO" id="GO:0046872">
    <property type="term" value="F:metal ion binding"/>
    <property type="evidence" value="ECO:0007669"/>
    <property type="project" value="UniProtKB-KW"/>
</dbReference>
<keyword evidence="2" id="KW-0645">Protease</keyword>
<dbReference type="Gene3D" id="2.60.120.200">
    <property type="match status" value="1"/>
</dbReference>
<organism evidence="11 12">
    <name type="scientific">Marivirga lumbricoides</name>
    <dbReference type="NCBI Taxonomy" id="1046115"/>
    <lineage>
        <taxon>Bacteria</taxon>
        <taxon>Pseudomonadati</taxon>
        <taxon>Bacteroidota</taxon>
        <taxon>Cytophagia</taxon>
        <taxon>Cytophagales</taxon>
        <taxon>Marivirgaceae</taxon>
        <taxon>Marivirga</taxon>
    </lineage>
</organism>
<dbReference type="PANTHER" id="PTHR47466:SF1">
    <property type="entry name" value="METALLOPROTEASE MEP1 (AFU_ORTHOLOGUE AFUA_1G07730)-RELATED"/>
    <property type="match status" value="1"/>
</dbReference>
<dbReference type="NCBIfam" id="TIGR04183">
    <property type="entry name" value="Por_Secre_tail"/>
    <property type="match status" value="1"/>
</dbReference>
<keyword evidence="6" id="KW-0862">Zinc</keyword>
<accession>A0A2T4DQF4</accession>
<dbReference type="InterPro" id="IPR026444">
    <property type="entry name" value="Secre_tail"/>
</dbReference>
<dbReference type="CDD" id="cd04275">
    <property type="entry name" value="ZnMc_pappalysin_like"/>
    <property type="match status" value="1"/>
</dbReference>
<gene>
    <name evidence="11" type="ORF">C9994_09130</name>
</gene>
<evidence type="ECO:0000256" key="8">
    <source>
        <dbReference type="ARBA" id="ARBA00023157"/>
    </source>
</evidence>
<dbReference type="Pfam" id="PF05572">
    <property type="entry name" value="Peptidase_M43"/>
    <property type="match status" value="1"/>
</dbReference>
<evidence type="ECO:0000256" key="5">
    <source>
        <dbReference type="ARBA" id="ARBA00022801"/>
    </source>
</evidence>
<dbReference type="AlphaFoldDB" id="A0A2T4DQF4"/>
<evidence type="ECO:0000256" key="4">
    <source>
        <dbReference type="ARBA" id="ARBA00022729"/>
    </source>
</evidence>
<comment type="similarity">
    <text evidence="1">Belongs to the peptidase M43B family.</text>
</comment>
<dbReference type="Pfam" id="PF18962">
    <property type="entry name" value="Por_Secre_tail"/>
    <property type="match status" value="1"/>
</dbReference>
<evidence type="ECO:0008006" key="13">
    <source>
        <dbReference type="Google" id="ProtNLM"/>
    </source>
</evidence>
<keyword evidence="7" id="KW-0482">Metalloprotease</keyword>
<sequence length="986" mass="112352">MSKTPYLLFNKNSTGFLIILLLLNYYSLHAQRCPVPQLIEEREKSNHFLKTDEFENWLQKKVQERALKNIFQSRAGQQLQVEIPVVFHIIHKGEQVGIGTNISKERIDRQLEILNEDFNRLNKDTTETLSQFLPFASNIEIKFIYARQDPEEFETNGIVRILGSKASYSYSNRAILSAESYWPAEDYLNIWVADLSSSLGWAEFPVSNLPGLEDASNNRLIDGVSIDYQFFGENPSSPGFESLGRTLTHEMGHFFGLRHIWGDGGCSVDDYCNDTPESNGESSGCNLNKTTCGSLDMVQNFMDYTDDVCMNLFTLDQKQRMRTVLENSPRRLSLTTSVGLEPPPVFDNDLALVRINKLYTSSCTSTYAPKVTIRNVGLLPANNYKVVLSVNDVVKETIVFNTELDSAESLEVDFTPINFTTDEKGNFELDYEVFTEEGQPDERIRNNKVIEFVQILDQKSLPYNQVFSSGFGSWQVRNEDGEDTWMILNGHAGIPFFENKQNIGQREQLISPIFDLTELNSPELSFVFSQSADTLPHRFSIYASFNCGESFDQLVYSSNSESMLTAYAVDTAFVPTQRLDWDTIKVDLNYLKDVSSVCFNLVAENRNANNLYLNKFTISESLNAHKEVTPTRWISFNSLYCDEALSGVLEVKNTGRSFVNFFLVEVYEGSTLIYAEEIEEGLYVDQPIRVEIPPLSTGNSNGNLKVVTSLIEQGEKIEKHIFFPFKEDCSVELPPLRLSLRNNERDNWFTFNPDNNSTWIYDKNLDVVSSNSSIIPLQQQEDWLISPLLDVSRVIYLGLIFEIAYNKPYRQSEAFEILLSDENGEVFTTSIYSKEGDSLATAYTNNESEKLVWRNEFIDLSPFVYKEKIRLAFKASHDNGQNIYLRNISFFVGQTPPPAFPAGTREFVVYPNPANDRINLHLNLDNASQGSFIITDLQGNVILDFEEPKILNQFLTFDVSSLAVGMYIIHIQTDNLRSSAKFMVRR</sequence>
<dbReference type="GO" id="GO:0006508">
    <property type="term" value="P:proteolysis"/>
    <property type="evidence" value="ECO:0007669"/>
    <property type="project" value="UniProtKB-KW"/>
</dbReference>
<evidence type="ECO:0000256" key="3">
    <source>
        <dbReference type="ARBA" id="ARBA00022723"/>
    </source>
</evidence>
<protein>
    <recommendedName>
        <fullName evidence="13">Peptidase M43 pregnancy-associated plasma-A domain-containing protein</fullName>
    </recommendedName>
</protein>
<evidence type="ECO:0000313" key="12">
    <source>
        <dbReference type="Proteomes" id="UP000240608"/>
    </source>
</evidence>
<keyword evidence="4" id="KW-0732">Signal</keyword>
<keyword evidence="3" id="KW-0479">Metal-binding</keyword>
<evidence type="ECO:0000256" key="2">
    <source>
        <dbReference type="ARBA" id="ARBA00022670"/>
    </source>
</evidence>
<evidence type="ECO:0000256" key="1">
    <source>
        <dbReference type="ARBA" id="ARBA00008721"/>
    </source>
</evidence>
<evidence type="ECO:0000313" key="11">
    <source>
        <dbReference type="EMBL" id="PTB96035.1"/>
    </source>
</evidence>
<evidence type="ECO:0000256" key="6">
    <source>
        <dbReference type="ARBA" id="ARBA00022833"/>
    </source>
</evidence>
<feature type="domain" description="Peptidase M43 pregnancy-associated plasma-A" evidence="9">
    <location>
        <begin position="178"/>
        <end position="326"/>
    </location>
</feature>
<dbReference type="Proteomes" id="UP000240608">
    <property type="component" value="Unassembled WGS sequence"/>
</dbReference>
<dbReference type="EMBL" id="PYVU01000070">
    <property type="protein sequence ID" value="PTB96035.1"/>
    <property type="molecule type" value="Genomic_DNA"/>
</dbReference>